<gene>
    <name evidence="2" type="ORF">PBY51_014542</name>
</gene>
<evidence type="ECO:0000313" key="3">
    <source>
        <dbReference type="Proteomes" id="UP001346869"/>
    </source>
</evidence>
<name>A0AAN7WZA4_ELEMC</name>
<keyword evidence="3" id="KW-1185">Reference proteome</keyword>
<protein>
    <submittedName>
        <fullName evidence="2">Uncharacterized protein</fullName>
    </submittedName>
</protein>
<comment type="caution">
    <text evidence="2">The sequence shown here is derived from an EMBL/GenBank/DDBJ whole genome shotgun (WGS) entry which is preliminary data.</text>
</comment>
<dbReference type="Proteomes" id="UP001346869">
    <property type="component" value="Unassembled WGS sequence"/>
</dbReference>
<dbReference type="EMBL" id="JAUZQC010000023">
    <property type="protein sequence ID" value="KAK5850279.1"/>
    <property type="molecule type" value="Genomic_DNA"/>
</dbReference>
<evidence type="ECO:0000313" key="2">
    <source>
        <dbReference type="EMBL" id="KAK5850279.1"/>
    </source>
</evidence>
<dbReference type="AlphaFoldDB" id="A0AAN7WZA4"/>
<accession>A0AAN7WZA4</accession>
<reference evidence="2 3" key="2">
    <citation type="journal article" date="2023" name="Mol. Biol. Evol.">
        <title>Genomics of Secondarily Temperate Adaptation in the Only Non-Antarctic Icefish.</title>
        <authorList>
            <person name="Rivera-Colon A.G."/>
            <person name="Rayamajhi N."/>
            <person name="Minhas B.F."/>
            <person name="Madrigal G."/>
            <person name="Bilyk K.T."/>
            <person name="Yoon V."/>
            <person name="Hune M."/>
            <person name="Gregory S."/>
            <person name="Cheng C.H.C."/>
            <person name="Catchen J.M."/>
        </authorList>
    </citation>
    <scope>NUCLEOTIDE SEQUENCE [LARGE SCALE GENOMIC DNA]</scope>
    <source>
        <strain evidence="2">JMC-PN-2008</strain>
    </source>
</reference>
<sequence>MLEQTQYSSVSIWVVEAVSCEVSTALASDVPPDGHSDAVGSSSATREEPQTALTRQTFSRRHMLTLGVNSQ</sequence>
<organism evidence="2 3">
    <name type="scientific">Eleginops maclovinus</name>
    <name type="common">Patagonian blennie</name>
    <name type="synonym">Eleginus maclovinus</name>
    <dbReference type="NCBI Taxonomy" id="56733"/>
    <lineage>
        <taxon>Eukaryota</taxon>
        <taxon>Metazoa</taxon>
        <taxon>Chordata</taxon>
        <taxon>Craniata</taxon>
        <taxon>Vertebrata</taxon>
        <taxon>Euteleostomi</taxon>
        <taxon>Actinopterygii</taxon>
        <taxon>Neopterygii</taxon>
        <taxon>Teleostei</taxon>
        <taxon>Neoteleostei</taxon>
        <taxon>Acanthomorphata</taxon>
        <taxon>Eupercaria</taxon>
        <taxon>Perciformes</taxon>
        <taxon>Notothenioidei</taxon>
        <taxon>Eleginopidae</taxon>
        <taxon>Eleginops</taxon>
    </lineage>
</organism>
<reference evidence="2 3" key="1">
    <citation type="journal article" date="2023" name="Genes (Basel)">
        <title>Chromosome-Level Genome Assembly and Circadian Gene Repertoire of the Patagonia Blennie Eleginops maclovinus-The Closest Ancestral Proxy of Antarctic Cryonotothenioids.</title>
        <authorList>
            <person name="Cheng C.C."/>
            <person name="Rivera-Colon A.G."/>
            <person name="Minhas B.F."/>
            <person name="Wilson L."/>
            <person name="Rayamajhi N."/>
            <person name="Vargas-Chacoff L."/>
            <person name="Catchen J.M."/>
        </authorList>
    </citation>
    <scope>NUCLEOTIDE SEQUENCE [LARGE SCALE GENOMIC DNA]</scope>
    <source>
        <strain evidence="2">JMC-PN-2008</strain>
    </source>
</reference>
<proteinExistence type="predicted"/>
<evidence type="ECO:0000256" key="1">
    <source>
        <dbReference type="SAM" id="MobiDB-lite"/>
    </source>
</evidence>
<feature type="region of interest" description="Disordered" evidence="1">
    <location>
        <begin position="25"/>
        <end position="58"/>
    </location>
</feature>